<dbReference type="RefSeq" id="WP_145260139.1">
    <property type="nucleotide sequence ID" value="NZ_CP036316.1"/>
</dbReference>
<sequence>MNFDLRNQYTPLGRVVVSLVIVLLCGRVASSEDVWSTKELLDAKNRWDLFIDAGKELTLEGRRSSMAPTLLKLRECPITFRPVDEEFRLSRAPDRVKVTGYLTKEKGEVEFRVRRLEPLPSDEEEYRRRRSSLKIDKVDGWYELADWAEGRGKFYDDPDMLELAREARLLAWKNERRDLATENAAARNPLIDKAKQFGFDDALIDELTHEMLWLEWQELKSFSGDKDDLQQQVDSLLKKVRGSLAGADLNLAPFPKELNKTYLFQPLKTYADADSKVRAKLSRLFVIDVERWRIESDAREDNSNGDEIAARIEKIIPERADLARRYRNRELDYRINNIANVTRAEAIQLSADLKEVGDPIRARKVLETWLASRVKLLRQDGVPGLVRAAEETIRLIDDKQASAKLLMEAFEIAPDSKQVAEQLTRLGYRKIGNRWLPPDADAAEVTDPKLAAMRSGVIDVGMSAAQVRGTLGSPDRIFRSISLSQVHEAWIYNTGGSRLVIHLTRYSQRPADEARVTGQHTVRE</sequence>
<gene>
    <name evidence="1" type="ORF">V22_08750</name>
</gene>
<evidence type="ECO:0000313" key="2">
    <source>
        <dbReference type="Proteomes" id="UP000319976"/>
    </source>
</evidence>
<dbReference type="EMBL" id="CP036316">
    <property type="protein sequence ID" value="QDT63651.1"/>
    <property type="molecule type" value="Genomic_DNA"/>
</dbReference>
<dbReference type="OrthoDB" id="215252at2"/>
<dbReference type="AlphaFoldDB" id="A0A517T5M3"/>
<dbReference type="Proteomes" id="UP000319976">
    <property type="component" value="Chromosome"/>
</dbReference>
<organism evidence="1 2">
    <name type="scientific">Calycomorphotria hydatis</name>
    <dbReference type="NCBI Taxonomy" id="2528027"/>
    <lineage>
        <taxon>Bacteria</taxon>
        <taxon>Pseudomonadati</taxon>
        <taxon>Planctomycetota</taxon>
        <taxon>Planctomycetia</taxon>
        <taxon>Planctomycetales</taxon>
        <taxon>Planctomycetaceae</taxon>
        <taxon>Calycomorphotria</taxon>
    </lineage>
</organism>
<accession>A0A517T5M3</accession>
<name>A0A517T5M3_9PLAN</name>
<dbReference type="KEGG" id="chya:V22_08750"/>
<keyword evidence="2" id="KW-1185">Reference proteome</keyword>
<evidence type="ECO:0000313" key="1">
    <source>
        <dbReference type="EMBL" id="QDT63651.1"/>
    </source>
</evidence>
<proteinExistence type="predicted"/>
<protein>
    <submittedName>
        <fullName evidence="1">Uncharacterized protein</fullName>
    </submittedName>
</protein>
<reference evidence="1 2" key="1">
    <citation type="submission" date="2019-02" db="EMBL/GenBank/DDBJ databases">
        <title>Deep-cultivation of Planctomycetes and their phenomic and genomic characterization uncovers novel biology.</title>
        <authorList>
            <person name="Wiegand S."/>
            <person name="Jogler M."/>
            <person name="Boedeker C."/>
            <person name="Pinto D."/>
            <person name="Vollmers J."/>
            <person name="Rivas-Marin E."/>
            <person name="Kohn T."/>
            <person name="Peeters S.H."/>
            <person name="Heuer A."/>
            <person name="Rast P."/>
            <person name="Oberbeckmann S."/>
            <person name="Bunk B."/>
            <person name="Jeske O."/>
            <person name="Meyerdierks A."/>
            <person name="Storesund J.E."/>
            <person name="Kallscheuer N."/>
            <person name="Luecker S."/>
            <person name="Lage O.M."/>
            <person name="Pohl T."/>
            <person name="Merkel B.J."/>
            <person name="Hornburger P."/>
            <person name="Mueller R.-W."/>
            <person name="Bruemmer F."/>
            <person name="Labrenz M."/>
            <person name="Spormann A.M."/>
            <person name="Op den Camp H."/>
            <person name="Overmann J."/>
            <person name="Amann R."/>
            <person name="Jetten M.S.M."/>
            <person name="Mascher T."/>
            <person name="Medema M.H."/>
            <person name="Devos D.P."/>
            <person name="Kaster A.-K."/>
            <person name="Ovreas L."/>
            <person name="Rohde M."/>
            <person name="Galperin M.Y."/>
            <person name="Jogler C."/>
        </authorList>
    </citation>
    <scope>NUCLEOTIDE SEQUENCE [LARGE SCALE GENOMIC DNA]</scope>
    <source>
        <strain evidence="1 2">V22</strain>
    </source>
</reference>